<feature type="compositionally biased region" description="Basic and acidic residues" evidence="1">
    <location>
        <begin position="87"/>
        <end position="97"/>
    </location>
</feature>
<protein>
    <recommendedName>
        <fullName evidence="2">AB hydrolase-1 domain-containing protein</fullName>
    </recommendedName>
</protein>
<feature type="domain" description="AB hydrolase-1" evidence="2">
    <location>
        <begin position="148"/>
        <end position="393"/>
    </location>
</feature>
<feature type="compositionally biased region" description="Gly residues" evidence="1">
    <location>
        <begin position="75"/>
        <end position="85"/>
    </location>
</feature>
<name>A0ABP9GBW1_9ACTN</name>
<keyword evidence="4" id="KW-1185">Reference proteome</keyword>
<dbReference type="EMBL" id="BAABIK010000007">
    <property type="protein sequence ID" value="GAA4937146.1"/>
    <property type="molecule type" value="Genomic_DNA"/>
</dbReference>
<evidence type="ECO:0000256" key="1">
    <source>
        <dbReference type="SAM" id="MobiDB-lite"/>
    </source>
</evidence>
<evidence type="ECO:0000313" key="3">
    <source>
        <dbReference type="EMBL" id="GAA4937146.1"/>
    </source>
</evidence>
<dbReference type="InterPro" id="IPR050471">
    <property type="entry name" value="AB_hydrolase"/>
</dbReference>
<dbReference type="Proteomes" id="UP001499993">
    <property type="component" value="Unassembled WGS sequence"/>
</dbReference>
<evidence type="ECO:0000259" key="2">
    <source>
        <dbReference type="Pfam" id="PF00561"/>
    </source>
</evidence>
<proteinExistence type="predicted"/>
<gene>
    <name evidence="3" type="ORF">GCM10023224_17680</name>
</gene>
<feature type="region of interest" description="Disordered" evidence="1">
    <location>
        <begin position="1"/>
        <end position="42"/>
    </location>
</feature>
<organism evidence="3 4">
    <name type="scientific">Streptomonospora halophila</name>
    <dbReference type="NCBI Taxonomy" id="427369"/>
    <lineage>
        <taxon>Bacteria</taxon>
        <taxon>Bacillati</taxon>
        <taxon>Actinomycetota</taxon>
        <taxon>Actinomycetes</taxon>
        <taxon>Streptosporangiales</taxon>
        <taxon>Nocardiopsidaceae</taxon>
        <taxon>Streptomonospora</taxon>
    </lineage>
</organism>
<accession>A0ABP9GBW1</accession>
<dbReference type="InterPro" id="IPR000073">
    <property type="entry name" value="AB_hydrolase_1"/>
</dbReference>
<dbReference type="PANTHER" id="PTHR43433">
    <property type="entry name" value="HYDROLASE, ALPHA/BETA FOLD FAMILY PROTEIN"/>
    <property type="match status" value="1"/>
</dbReference>
<dbReference type="PANTHER" id="PTHR43433:SF5">
    <property type="entry name" value="AB HYDROLASE-1 DOMAIN-CONTAINING PROTEIN"/>
    <property type="match status" value="1"/>
</dbReference>
<comment type="caution">
    <text evidence="3">The sequence shown here is derived from an EMBL/GenBank/DDBJ whole genome shotgun (WGS) entry which is preliminary data.</text>
</comment>
<evidence type="ECO:0000313" key="4">
    <source>
        <dbReference type="Proteomes" id="UP001499993"/>
    </source>
</evidence>
<dbReference type="Gene3D" id="3.40.50.1820">
    <property type="entry name" value="alpha/beta hydrolase"/>
    <property type="match status" value="1"/>
</dbReference>
<dbReference type="SUPFAM" id="SSF53474">
    <property type="entry name" value="alpha/beta-Hydrolases"/>
    <property type="match status" value="1"/>
</dbReference>
<dbReference type="InterPro" id="IPR029058">
    <property type="entry name" value="AB_hydrolase_fold"/>
</dbReference>
<reference evidence="4" key="1">
    <citation type="journal article" date="2019" name="Int. J. Syst. Evol. Microbiol.">
        <title>The Global Catalogue of Microorganisms (GCM) 10K type strain sequencing project: providing services to taxonomists for standard genome sequencing and annotation.</title>
        <authorList>
            <consortium name="The Broad Institute Genomics Platform"/>
            <consortium name="The Broad Institute Genome Sequencing Center for Infectious Disease"/>
            <person name="Wu L."/>
            <person name="Ma J."/>
        </authorList>
    </citation>
    <scope>NUCLEOTIDE SEQUENCE [LARGE SCALE GENOMIC DNA]</scope>
    <source>
        <strain evidence="4">JCM 18123</strain>
    </source>
</reference>
<sequence>MAPSAPGLRGPDRAFGPRARDRPGNAPGGGAGGLPSAAAAGDRTRRFLRLPAAAGPAIAEAPIGRNGPWAAPGGARAGARGGGRGPVRHDPSNDHCHGLGSGPIRRTRPPSRKEQPTMPTPAPRQHLPVHSADGTRLHAEIHGPPQAPPVVLAHGWACSTRLWHPLIAELGDRLRLVCYDQRGHGRSQVPRAGGYSTSALADDLLAVAEAALEPGERAVFAGHSMGAMTLMAAADRPRFAARAAAALLASTGPSDLPRSSRVFPGAARFPRAGRLAHRAMLTAPLPLGPRTRLSRAALRYATMAADAPPDMVEVCAEMVHAVAPTPRARWGRVLAGIDLDRALARLEAPTRIVAGSADRLTPLAHARRMARLLPDCRGLLELDGIGHMTPLESPAPLARALAELADTHLAPRPRQESA</sequence>
<feature type="region of interest" description="Disordered" evidence="1">
    <location>
        <begin position="56"/>
        <end position="128"/>
    </location>
</feature>
<feature type="compositionally biased region" description="Low complexity" evidence="1">
    <location>
        <begin position="56"/>
        <end position="74"/>
    </location>
</feature>
<dbReference type="Pfam" id="PF00561">
    <property type="entry name" value="Abhydrolase_1"/>
    <property type="match status" value="1"/>
</dbReference>